<dbReference type="RefSeq" id="WP_369787939.1">
    <property type="nucleotide sequence ID" value="NZ_CP165628.1"/>
</dbReference>
<name>A0AB39VM75_9GAMM</name>
<evidence type="ECO:0000313" key="1">
    <source>
        <dbReference type="EMBL" id="XDU70387.1"/>
    </source>
</evidence>
<dbReference type="AlphaFoldDB" id="A0AB39VM75"/>
<gene>
    <name evidence="1" type="ORF">AB3G37_12365</name>
</gene>
<protein>
    <submittedName>
        <fullName evidence="1">Uncharacterized protein</fullName>
    </submittedName>
</protein>
<organism evidence="1">
    <name type="scientific">Rouxiella sp. WC2420</name>
    <dbReference type="NCBI Taxonomy" id="3234145"/>
    <lineage>
        <taxon>Bacteria</taxon>
        <taxon>Pseudomonadati</taxon>
        <taxon>Pseudomonadota</taxon>
        <taxon>Gammaproteobacteria</taxon>
        <taxon>Enterobacterales</taxon>
        <taxon>Yersiniaceae</taxon>
        <taxon>Rouxiella</taxon>
    </lineage>
</organism>
<proteinExistence type="predicted"/>
<dbReference type="EMBL" id="CP165628">
    <property type="protein sequence ID" value="XDU70387.1"/>
    <property type="molecule type" value="Genomic_DNA"/>
</dbReference>
<sequence length="181" mass="20365">MLNSINSSLAAQNAMAEIIPQRPIPSIVDQIGILNNPRILLSNYVKTLELAMAKYGEHQTFTTLSCLKEIKKAQTVERCNTRRNRLARVNNQLNGDLRTFRNTALKETPQFIDHLGYGDLNMAGIQLEQDDIICRGNIDALDALASSYPPVFHATKKQMVANCKKLHHVNQRRVRLINTTG</sequence>
<reference evidence="1" key="1">
    <citation type="submission" date="2024-07" db="EMBL/GenBank/DDBJ databases">
        <authorList>
            <person name="Biller S.J."/>
        </authorList>
    </citation>
    <scope>NUCLEOTIDE SEQUENCE</scope>
    <source>
        <strain evidence="1">WC2420</strain>
    </source>
</reference>
<accession>A0AB39VM75</accession>